<dbReference type="Proteomes" id="UP000251197">
    <property type="component" value="Unassembled WGS sequence"/>
</dbReference>
<organism evidence="1 2">
    <name type="scientific">Cedecea neteri</name>
    <dbReference type="NCBI Taxonomy" id="158822"/>
    <lineage>
        <taxon>Bacteria</taxon>
        <taxon>Pseudomonadati</taxon>
        <taxon>Pseudomonadota</taxon>
        <taxon>Gammaproteobacteria</taxon>
        <taxon>Enterobacterales</taxon>
        <taxon>Enterobacteriaceae</taxon>
        <taxon>Cedecea</taxon>
    </lineage>
</organism>
<accession>A0A2X3JDA7</accession>
<name>A0A2X3JDA7_9ENTR</name>
<reference evidence="1 2" key="1">
    <citation type="submission" date="2018-06" db="EMBL/GenBank/DDBJ databases">
        <authorList>
            <consortium name="Pathogen Informatics"/>
            <person name="Doyle S."/>
        </authorList>
    </citation>
    <scope>NUCLEOTIDE SEQUENCE [LARGE SCALE GENOMIC DNA]</scope>
    <source>
        <strain evidence="1 2">NCTC12120</strain>
    </source>
</reference>
<sequence length="84" mass="8885">MAMLVLMPVAFSDPLLRIYLLGSSIDANVMQGIWQMASQGDVLTAAVVLFCVVGRAGHAGRGYCLPLLWQHSRDEPSPGAADAG</sequence>
<gene>
    <name evidence="1" type="primary">yebS_2</name>
    <name evidence="1" type="ORF">NCTC12120_06007</name>
</gene>
<dbReference type="InterPro" id="IPR007498">
    <property type="entry name" value="PqiA-like"/>
</dbReference>
<dbReference type="AlphaFoldDB" id="A0A2X3JDA7"/>
<dbReference type="EMBL" id="UAVU01000009">
    <property type="protein sequence ID" value="SQC92805.1"/>
    <property type="molecule type" value="Genomic_DNA"/>
</dbReference>
<dbReference type="Pfam" id="PF04403">
    <property type="entry name" value="PqiA"/>
    <property type="match status" value="1"/>
</dbReference>
<evidence type="ECO:0000313" key="1">
    <source>
        <dbReference type="EMBL" id="SQC92805.1"/>
    </source>
</evidence>
<evidence type="ECO:0000313" key="2">
    <source>
        <dbReference type="Proteomes" id="UP000251197"/>
    </source>
</evidence>
<protein>
    <submittedName>
        <fullName evidence="1">Inner membrane protein yebS</fullName>
    </submittedName>
</protein>
<proteinExistence type="predicted"/>